<accession>A0A8S3QHK3</accession>
<feature type="domain" description="PA" evidence="2">
    <location>
        <begin position="204"/>
        <end position="288"/>
    </location>
</feature>
<organism evidence="3 4">
    <name type="scientific">Mytilus edulis</name>
    <name type="common">Blue mussel</name>
    <dbReference type="NCBI Taxonomy" id="6550"/>
    <lineage>
        <taxon>Eukaryota</taxon>
        <taxon>Metazoa</taxon>
        <taxon>Spiralia</taxon>
        <taxon>Lophotrochozoa</taxon>
        <taxon>Mollusca</taxon>
        <taxon>Bivalvia</taxon>
        <taxon>Autobranchia</taxon>
        <taxon>Pteriomorphia</taxon>
        <taxon>Mytilida</taxon>
        <taxon>Mytiloidea</taxon>
        <taxon>Mytilidae</taxon>
        <taxon>Mytilinae</taxon>
        <taxon>Mytilus</taxon>
    </lineage>
</organism>
<name>A0A8S3QHK3_MYTED</name>
<keyword evidence="1" id="KW-0812">Transmembrane</keyword>
<reference evidence="3" key="1">
    <citation type="submission" date="2021-03" db="EMBL/GenBank/DDBJ databases">
        <authorList>
            <person name="Bekaert M."/>
        </authorList>
    </citation>
    <scope>NUCLEOTIDE SEQUENCE</scope>
</reference>
<keyword evidence="4" id="KW-1185">Reference proteome</keyword>
<dbReference type="Gene3D" id="3.50.30.30">
    <property type="match status" value="1"/>
</dbReference>
<keyword evidence="3" id="KW-0378">Hydrolase</keyword>
<dbReference type="SUPFAM" id="SSF52025">
    <property type="entry name" value="PA domain"/>
    <property type="match status" value="1"/>
</dbReference>
<keyword evidence="3" id="KW-0121">Carboxypeptidase</keyword>
<gene>
    <name evidence="3" type="ORF">MEDL_10673</name>
</gene>
<protein>
    <submittedName>
        <fullName evidence="3">NAALAD</fullName>
        <ecNumber evidence="3">3.4.17.21</ecNumber>
    </submittedName>
</protein>
<evidence type="ECO:0000313" key="4">
    <source>
        <dbReference type="Proteomes" id="UP000683360"/>
    </source>
</evidence>
<comment type="caution">
    <text evidence="3">The sequence shown here is derived from an EMBL/GenBank/DDBJ whole genome shotgun (WGS) entry which is preliminary data.</text>
</comment>
<evidence type="ECO:0000313" key="3">
    <source>
        <dbReference type="EMBL" id="CAG2195791.1"/>
    </source>
</evidence>
<dbReference type="InterPro" id="IPR046450">
    <property type="entry name" value="PA_dom_sf"/>
</dbReference>
<keyword evidence="3" id="KW-0645">Protease</keyword>
<proteinExistence type="predicted"/>
<dbReference type="Pfam" id="PF02225">
    <property type="entry name" value="PA"/>
    <property type="match status" value="1"/>
</dbReference>
<dbReference type="InterPro" id="IPR003137">
    <property type="entry name" value="PA_domain"/>
</dbReference>
<dbReference type="InterPro" id="IPR039373">
    <property type="entry name" value="Peptidase_M28B"/>
</dbReference>
<dbReference type="EC" id="3.4.17.21" evidence="3"/>
<keyword evidence="1" id="KW-1133">Transmembrane helix</keyword>
<dbReference type="GO" id="GO:0004181">
    <property type="term" value="F:metallocarboxypeptidase activity"/>
    <property type="evidence" value="ECO:0007669"/>
    <property type="project" value="UniProtKB-EC"/>
</dbReference>
<dbReference type="EMBL" id="CAJPWZ010000533">
    <property type="protein sequence ID" value="CAG2195791.1"/>
    <property type="molecule type" value="Genomic_DNA"/>
</dbReference>
<dbReference type="PANTHER" id="PTHR10404:SF77">
    <property type="entry name" value="GLUTAMATE CARBOXYPEPTIDASE 2 HOMOLOG"/>
    <property type="match status" value="1"/>
</dbReference>
<evidence type="ECO:0000259" key="2">
    <source>
        <dbReference type="Pfam" id="PF02225"/>
    </source>
</evidence>
<feature type="transmembrane region" description="Helical" evidence="1">
    <location>
        <begin position="24"/>
        <end position="49"/>
    </location>
</feature>
<keyword evidence="1" id="KW-0472">Membrane</keyword>
<dbReference type="AlphaFoldDB" id="A0A8S3QHK3"/>
<dbReference type="Proteomes" id="UP000683360">
    <property type="component" value="Unassembled WGS sequence"/>
</dbReference>
<dbReference type="SUPFAM" id="SSF53187">
    <property type="entry name" value="Zn-dependent exopeptidases"/>
    <property type="match status" value="1"/>
</dbReference>
<dbReference type="OrthoDB" id="5841748at2759"/>
<sequence>MHKKGYSLDEPSKNSSRSIFSSRYAFYVLQIFIVLVATVLGILIGRYALCKTDKSVDANNKVTPAWDNLSPYYLKDGDPAIREELMNSIDANNIRQYLKGLSENPHLAGTPADLKQAKELETFWKDNGMDEVFITPYDVLLSYPNTTDESIMNQIQILNGLGDIQYASPLYEDILDPSENKSNVVPPFNAYSAPGIVNSSELIYVNYGRVEDYRYLEDNTSVNVSGKIVIARYGRIFRGDKVQQATRHGAIGIIIYSDPADYSNGQTKDVYPHSIWLPPSGTQRGTVKKTDGDPLTPGYPATGSSLFYIMLYIVCKVEQVDSSFITCNI</sequence>
<evidence type="ECO:0000256" key="1">
    <source>
        <dbReference type="SAM" id="Phobius"/>
    </source>
</evidence>
<dbReference type="PANTHER" id="PTHR10404">
    <property type="entry name" value="N-ACETYLATED-ALPHA-LINKED ACIDIC DIPEPTIDASE"/>
    <property type="match status" value="1"/>
</dbReference>